<feature type="binding site" evidence="4">
    <location>
        <position position="204"/>
    </location>
    <ligand>
        <name>Zn(2+)</name>
        <dbReference type="ChEBI" id="CHEBI:29105"/>
    </ligand>
</feature>
<organism evidence="6 7">
    <name type="scientific">Archaeoglobus veneficus (strain DSM 11195 / SNP6)</name>
    <dbReference type="NCBI Taxonomy" id="693661"/>
    <lineage>
        <taxon>Archaea</taxon>
        <taxon>Methanobacteriati</taxon>
        <taxon>Methanobacteriota</taxon>
        <taxon>Archaeoglobi</taxon>
        <taxon>Archaeoglobales</taxon>
        <taxon>Archaeoglobaceae</taxon>
        <taxon>Archaeoglobus</taxon>
    </lineage>
</organism>
<evidence type="ECO:0000313" key="7">
    <source>
        <dbReference type="Proteomes" id="UP000008136"/>
    </source>
</evidence>
<comment type="similarity">
    <text evidence="4">Belongs to the metallo-dependent hydrolases superfamily. MTA/SAH deaminase family.</text>
</comment>
<dbReference type="RefSeq" id="WP_013683768.1">
    <property type="nucleotide sequence ID" value="NC_015320.1"/>
</dbReference>
<dbReference type="InterPro" id="IPR032466">
    <property type="entry name" value="Metal_Hydrolase"/>
</dbReference>
<keyword evidence="7" id="KW-1185">Reference proteome</keyword>
<feature type="binding site" evidence="4">
    <location>
        <position position="293"/>
    </location>
    <ligand>
        <name>Zn(2+)</name>
        <dbReference type="ChEBI" id="CHEBI:29105"/>
    </ligand>
</feature>
<dbReference type="SUPFAM" id="SSF51556">
    <property type="entry name" value="Metallo-dependent hydrolases"/>
    <property type="match status" value="1"/>
</dbReference>
<accession>F2KT74</accession>
<evidence type="ECO:0000256" key="1">
    <source>
        <dbReference type="ARBA" id="ARBA00022723"/>
    </source>
</evidence>
<feature type="binding site" evidence="4">
    <location>
        <position position="293"/>
    </location>
    <ligand>
        <name>substrate</name>
    </ligand>
</feature>
<dbReference type="Gene3D" id="2.30.40.10">
    <property type="entry name" value="Urease, subunit C, domain 1"/>
    <property type="match status" value="1"/>
</dbReference>
<comment type="cofactor">
    <cofactor evidence="4">
        <name>Zn(2+)</name>
        <dbReference type="ChEBI" id="CHEBI:29105"/>
    </cofactor>
    <text evidence="4">Binds 1 zinc ion per subunit.</text>
</comment>
<comment type="function">
    <text evidence="4">Catalyzes the deamination of 5-methylthioadenosine and S-adenosyl-L-homocysteine into 5-methylthioinosine and S-inosyl-L-homocysteine, respectively. Is also able to deaminate adenosine.</text>
</comment>
<dbReference type="GeneID" id="10394209"/>
<comment type="caution">
    <text evidence="4">Lacks conserved residue(s) required for the propagation of feature annotation.</text>
</comment>
<protein>
    <recommendedName>
        <fullName evidence="4">5-methylthioadenosine/S-adenosylhomocysteine deaminase</fullName>
        <shortName evidence="4">MTA/SAH deaminase</shortName>
        <ecNumber evidence="4">3.5.4.28</ecNumber>
        <ecNumber evidence="4">3.5.4.31</ecNumber>
    </recommendedName>
</protein>
<dbReference type="PANTHER" id="PTHR43794:SF11">
    <property type="entry name" value="AMIDOHYDROLASE-RELATED DOMAIN-CONTAINING PROTEIN"/>
    <property type="match status" value="1"/>
</dbReference>
<feature type="binding site" evidence="4">
    <location>
        <position position="87"/>
    </location>
    <ligand>
        <name>substrate</name>
    </ligand>
</feature>
<dbReference type="AlphaFoldDB" id="F2KT74"/>
<dbReference type="HOGENOM" id="CLU_012358_2_1_2"/>
<keyword evidence="2 4" id="KW-0378">Hydrolase</keyword>
<dbReference type="SUPFAM" id="SSF51338">
    <property type="entry name" value="Composite domain of metallo-dependent hydrolases"/>
    <property type="match status" value="1"/>
</dbReference>
<evidence type="ECO:0000256" key="4">
    <source>
        <dbReference type="HAMAP-Rule" id="MF_01281"/>
    </source>
</evidence>
<dbReference type="InterPro" id="IPR011059">
    <property type="entry name" value="Metal-dep_hydrolase_composite"/>
</dbReference>
<proteinExistence type="inferred from homology"/>
<keyword evidence="3 4" id="KW-0862">Zinc</keyword>
<dbReference type="EC" id="3.5.4.31" evidence="4"/>
<dbReference type="GO" id="GO:0090614">
    <property type="term" value="F:5'-methylthioadenosine deaminase activity"/>
    <property type="evidence" value="ECO:0007669"/>
    <property type="project" value="UniProtKB-UniRule"/>
</dbReference>
<feature type="domain" description="Amidohydrolase-related" evidence="5">
    <location>
        <begin position="50"/>
        <end position="395"/>
    </location>
</feature>
<dbReference type="Pfam" id="PF01979">
    <property type="entry name" value="Amidohydro_1"/>
    <property type="match status" value="1"/>
</dbReference>
<dbReference type="EMBL" id="CP002588">
    <property type="protein sequence ID" value="AEA47104.1"/>
    <property type="molecule type" value="Genomic_DNA"/>
</dbReference>
<sequence>MSILIKDVKIVDARKAVEGDIYIEENRIAEVGEVKGKKDDIVIDGKGKAVIPGLVNTHTHAAMVLFRSYADDMPLMEWLEKKIWPLEAKLKPDDIYHGTKLACLEMIKSGTTAFNDMYFEVESIAKAVEEMGMRACISSAFFDFFDKQRLEESLKKVEDDLKKLRKFKNVIPAVGPHAPYTVSLDGLKASMELAEKYDALVHFHLAETKGEIEEFKKKYGKGIVEALNEIGFLNERLIAAHCVWLSEEEIRLMAEKNVNVSHCPASNMKLCVGSALNYSAMKKYSLNVTLGTDSAASNNNLDMFEEMKFATLLQKYHYSAPTLMNAAEIFEIATLNGAKALGIKAGLIESGYLADLVMIDLKKPYFTPGHNLIADIVYSAKGDCVDTVIIDGKVVMEGGKVEGEEKIMEEAREAALDLISR</sequence>
<dbReference type="KEGG" id="ave:Arcve_1094"/>
<evidence type="ECO:0000256" key="2">
    <source>
        <dbReference type="ARBA" id="ARBA00022801"/>
    </source>
</evidence>
<comment type="catalytic activity">
    <reaction evidence="4">
        <text>S-adenosyl-L-homocysteine + H2O + H(+) = S-inosyl-L-homocysteine + NH4(+)</text>
        <dbReference type="Rhea" id="RHEA:20716"/>
        <dbReference type="ChEBI" id="CHEBI:15377"/>
        <dbReference type="ChEBI" id="CHEBI:15378"/>
        <dbReference type="ChEBI" id="CHEBI:28938"/>
        <dbReference type="ChEBI" id="CHEBI:57856"/>
        <dbReference type="ChEBI" id="CHEBI:57985"/>
        <dbReference type="EC" id="3.5.4.28"/>
    </reaction>
</comment>
<dbReference type="GO" id="GO:0046872">
    <property type="term" value="F:metal ion binding"/>
    <property type="evidence" value="ECO:0007669"/>
    <property type="project" value="UniProtKB-KW"/>
</dbReference>
<dbReference type="GO" id="GO:0050270">
    <property type="term" value="F:S-adenosylhomocysteine deaminase activity"/>
    <property type="evidence" value="ECO:0007669"/>
    <property type="project" value="UniProtKB-UniRule"/>
</dbReference>
<dbReference type="FunFam" id="3.20.20.140:FF:000014">
    <property type="entry name" value="5-methylthioadenosine/S-adenosylhomocysteine deaminase"/>
    <property type="match status" value="1"/>
</dbReference>
<dbReference type="eggNOG" id="arCOG00695">
    <property type="taxonomic scope" value="Archaea"/>
</dbReference>
<feature type="binding site" evidence="4">
    <location>
        <position position="207"/>
    </location>
    <ligand>
        <name>substrate</name>
    </ligand>
</feature>
<gene>
    <name evidence="4" type="primary">mtaD</name>
    <name evidence="6" type="ordered locus">Arcve_1094</name>
</gene>
<evidence type="ECO:0000256" key="3">
    <source>
        <dbReference type="ARBA" id="ARBA00022833"/>
    </source>
</evidence>
<feature type="binding site" evidence="4">
    <location>
        <position position="149"/>
    </location>
    <ligand>
        <name>substrate</name>
    </ligand>
</feature>
<dbReference type="InterPro" id="IPR023512">
    <property type="entry name" value="Deaminase_MtaD/DadD"/>
</dbReference>
<comment type="catalytic activity">
    <reaction evidence="4">
        <text>S-methyl-5'-thioadenosine + H2O + H(+) = S-methyl-5'-thioinosine + NH4(+)</text>
        <dbReference type="Rhea" id="RHEA:25025"/>
        <dbReference type="ChEBI" id="CHEBI:15377"/>
        <dbReference type="ChEBI" id="CHEBI:15378"/>
        <dbReference type="ChEBI" id="CHEBI:17509"/>
        <dbReference type="ChEBI" id="CHEBI:28938"/>
        <dbReference type="ChEBI" id="CHEBI:48595"/>
        <dbReference type="EC" id="3.5.4.31"/>
    </reaction>
</comment>
<evidence type="ECO:0000259" key="5">
    <source>
        <dbReference type="Pfam" id="PF01979"/>
    </source>
</evidence>
<dbReference type="EC" id="3.5.4.28" evidence="4"/>
<dbReference type="PANTHER" id="PTHR43794">
    <property type="entry name" value="AMINOHYDROLASE SSNA-RELATED"/>
    <property type="match status" value="1"/>
</dbReference>
<dbReference type="Gene3D" id="3.20.20.140">
    <property type="entry name" value="Metal-dependent hydrolases"/>
    <property type="match status" value="1"/>
</dbReference>
<name>F2KT74_ARCVS</name>
<feature type="binding site" evidence="4">
    <location>
        <position position="177"/>
    </location>
    <ligand>
        <name>substrate</name>
    </ligand>
</feature>
<dbReference type="HAMAP" id="MF_01281">
    <property type="entry name" value="MTA_SAH_deamin"/>
    <property type="match status" value="1"/>
</dbReference>
<reference evidence="6 7" key="1">
    <citation type="submission" date="2011-03" db="EMBL/GenBank/DDBJ databases">
        <title>The complete genome of Archaeoglobus veneficus SNP6.</title>
        <authorList>
            <consortium name="US DOE Joint Genome Institute (JGI-PGF)"/>
            <person name="Lucas S."/>
            <person name="Copeland A."/>
            <person name="Lapidus A."/>
            <person name="Bruce D."/>
            <person name="Goodwin L."/>
            <person name="Pitluck S."/>
            <person name="Kyrpides N."/>
            <person name="Mavromatis K."/>
            <person name="Pagani I."/>
            <person name="Ivanova N."/>
            <person name="Mikhailova N."/>
            <person name="Lu M."/>
            <person name="Detter J.C."/>
            <person name="Tapia R."/>
            <person name="Han C."/>
            <person name="Land M."/>
            <person name="Hauser L."/>
            <person name="Markowitz V."/>
            <person name="Cheng J.-F."/>
            <person name="Hugenholtz P."/>
            <person name="Woyke T."/>
            <person name="Wu D."/>
            <person name="Spring S."/>
            <person name="Brambilla E."/>
            <person name="Klenk H.-P."/>
            <person name="Eisen J.A."/>
        </authorList>
    </citation>
    <scope>NUCLEOTIDE SEQUENCE [LARGE SCALE GENOMIC DNA]</scope>
    <source>
        <strain>SNP6</strain>
    </source>
</reference>
<dbReference type="STRING" id="693661.Arcve_1094"/>
<evidence type="ECO:0000313" key="6">
    <source>
        <dbReference type="EMBL" id="AEA47104.1"/>
    </source>
</evidence>
<keyword evidence="1 4" id="KW-0479">Metal-binding</keyword>
<dbReference type="OrthoDB" id="372084at2157"/>
<dbReference type="InterPro" id="IPR006680">
    <property type="entry name" value="Amidohydro-rel"/>
</dbReference>
<dbReference type="CDD" id="cd01298">
    <property type="entry name" value="ATZ_TRZ_like"/>
    <property type="match status" value="1"/>
</dbReference>
<feature type="binding site" evidence="4">
    <location>
        <position position="58"/>
    </location>
    <ligand>
        <name>Zn(2+)</name>
        <dbReference type="ChEBI" id="CHEBI:29105"/>
    </ligand>
</feature>
<feature type="binding site" evidence="4">
    <location>
        <position position="60"/>
    </location>
    <ligand>
        <name>Zn(2+)</name>
        <dbReference type="ChEBI" id="CHEBI:29105"/>
    </ligand>
</feature>
<dbReference type="InterPro" id="IPR050287">
    <property type="entry name" value="MTA/SAH_deaminase"/>
</dbReference>
<dbReference type="Proteomes" id="UP000008136">
    <property type="component" value="Chromosome"/>
</dbReference>